<evidence type="ECO:0000313" key="2">
    <source>
        <dbReference type="EMBL" id="KAF9590679.1"/>
    </source>
</evidence>
<dbReference type="Pfam" id="PF08387">
    <property type="entry name" value="FBD"/>
    <property type="match status" value="1"/>
</dbReference>
<feature type="domain" description="FBD" evidence="1">
    <location>
        <begin position="232"/>
        <end position="306"/>
    </location>
</feature>
<gene>
    <name evidence="2" type="ORF">IFM89_036171</name>
</gene>
<dbReference type="InterPro" id="IPR006566">
    <property type="entry name" value="FBD"/>
</dbReference>
<reference evidence="2 3" key="1">
    <citation type="submission" date="2020-10" db="EMBL/GenBank/DDBJ databases">
        <title>The Coptis chinensis genome and diversification of protoberbering-type alkaloids.</title>
        <authorList>
            <person name="Wang B."/>
            <person name="Shu S."/>
            <person name="Song C."/>
            <person name="Liu Y."/>
        </authorList>
    </citation>
    <scope>NUCLEOTIDE SEQUENCE [LARGE SCALE GENOMIC DNA]</scope>
    <source>
        <strain evidence="2">HL-2020</strain>
        <tissue evidence="2">Leaf</tissue>
    </source>
</reference>
<dbReference type="SMART" id="SM00579">
    <property type="entry name" value="FBD"/>
    <property type="match status" value="1"/>
</dbReference>
<accession>A0A835LG79</accession>
<dbReference type="OrthoDB" id="1298252at2759"/>
<organism evidence="2 3">
    <name type="scientific">Coptis chinensis</name>
    <dbReference type="NCBI Taxonomy" id="261450"/>
    <lineage>
        <taxon>Eukaryota</taxon>
        <taxon>Viridiplantae</taxon>
        <taxon>Streptophyta</taxon>
        <taxon>Embryophyta</taxon>
        <taxon>Tracheophyta</taxon>
        <taxon>Spermatophyta</taxon>
        <taxon>Magnoliopsida</taxon>
        <taxon>Ranunculales</taxon>
        <taxon>Ranunculaceae</taxon>
        <taxon>Coptidoideae</taxon>
        <taxon>Coptis</taxon>
    </lineage>
</organism>
<comment type="caution">
    <text evidence="2">The sequence shown here is derived from an EMBL/GenBank/DDBJ whole genome shotgun (WGS) entry which is preliminary data.</text>
</comment>
<proteinExistence type="predicted"/>
<keyword evidence="3" id="KW-1185">Reference proteome</keyword>
<evidence type="ECO:0000313" key="3">
    <source>
        <dbReference type="Proteomes" id="UP000631114"/>
    </source>
</evidence>
<dbReference type="EMBL" id="JADFTS010000009">
    <property type="protein sequence ID" value="KAF9590679.1"/>
    <property type="molecule type" value="Genomic_DNA"/>
</dbReference>
<sequence>MLQSLRAALSEPLSTRSVLFMSGQMVAQIGLSQDSQIKETVGAFSLLKSTNFSRCLVRFVGGERKVHSFVQAINRWRFSFPASVFKALTSNKHRKEPSHVNSNLNWTREFWLWVIEGTCPVALGAARVKAIVEESYARIFFLNSVRDECSTTGIEGRLCDECSIGDVVVLLSLRRTFRLIILFGKEYKLKPIGSEMVDIASPELASIVPKLFKGLPLRSSGEHVLTLTILDLDFLPHLKTVEVRCFYGRENEVSVIMFLLKNARVLEKMTIISVSTLSADPKKQMKISKRLLMLPRASGCSVIDFS</sequence>
<dbReference type="Proteomes" id="UP000631114">
    <property type="component" value="Unassembled WGS sequence"/>
</dbReference>
<dbReference type="AlphaFoldDB" id="A0A835LG79"/>
<name>A0A835LG79_9MAGN</name>
<evidence type="ECO:0000259" key="1">
    <source>
        <dbReference type="SMART" id="SM00579"/>
    </source>
</evidence>
<protein>
    <recommendedName>
        <fullName evidence="1">FBD domain-containing protein</fullName>
    </recommendedName>
</protein>